<keyword evidence="8" id="KW-1278">Translocase</keyword>
<feature type="binding site" evidence="8">
    <location>
        <position position="417"/>
    </location>
    <ligand>
        <name>[4Fe-4S] cluster</name>
        <dbReference type="ChEBI" id="CHEBI:49883"/>
        <label>2</label>
    </ligand>
</feature>
<organism evidence="10 11">
    <name type="scientific">Lawsonibacter faecis</name>
    <dbReference type="NCBI Taxonomy" id="2763052"/>
    <lineage>
        <taxon>Bacteria</taxon>
        <taxon>Bacillati</taxon>
        <taxon>Bacillota</taxon>
        <taxon>Clostridia</taxon>
        <taxon>Eubacteriales</taxon>
        <taxon>Oscillospiraceae</taxon>
        <taxon>Lawsonibacter</taxon>
    </lineage>
</organism>
<dbReference type="SUPFAM" id="SSF142019">
    <property type="entry name" value="Nqo1 FMN-binding domain-like"/>
    <property type="match status" value="1"/>
</dbReference>
<evidence type="ECO:0000256" key="3">
    <source>
        <dbReference type="ARBA" id="ARBA00022723"/>
    </source>
</evidence>
<name>A0A8J6MAY9_9FIRM</name>
<feature type="domain" description="4Fe-4S ferredoxin-type" evidence="9">
    <location>
        <begin position="362"/>
        <end position="392"/>
    </location>
</feature>
<dbReference type="NCBIfam" id="NF003454">
    <property type="entry name" value="PRK05035.1"/>
    <property type="match status" value="1"/>
</dbReference>
<dbReference type="NCBIfam" id="TIGR01945">
    <property type="entry name" value="rnfC"/>
    <property type="match status" value="1"/>
</dbReference>
<dbReference type="SUPFAM" id="SSF46548">
    <property type="entry name" value="alpha-helical ferredoxin"/>
    <property type="match status" value="1"/>
</dbReference>
<comment type="function">
    <text evidence="8">Part of a membrane-bound complex that couples electron transfer with translocation of ions across the membrane.</text>
</comment>
<feature type="binding site" evidence="8">
    <location>
        <position position="378"/>
    </location>
    <ligand>
        <name>[4Fe-4S] cluster</name>
        <dbReference type="ChEBI" id="CHEBI:49883"/>
        <label>1</label>
    </ligand>
</feature>
<dbReference type="InterPro" id="IPR026902">
    <property type="entry name" value="RnfC_N"/>
</dbReference>
<feature type="binding site" evidence="8">
    <location>
        <position position="411"/>
    </location>
    <ligand>
        <name>[4Fe-4S] cluster</name>
        <dbReference type="ChEBI" id="CHEBI:49883"/>
        <label>2</label>
    </ligand>
</feature>
<dbReference type="Gene3D" id="3.40.50.11540">
    <property type="entry name" value="NADH-ubiquinone oxidoreductase 51kDa subunit"/>
    <property type="match status" value="1"/>
</dbReference>
<dbReference type="AlphaFoldDB" id="A0A8J6MAY9"/>
<gene>
    <name evidence="10" type="primary">rsxC</name>
    <name evidence="8" type="synonym">rnfC</name>
    <name evidence="10" type="ORF">H8S62_01030</name>
</gene>
<proteinExistence type="inferred from homology"/>
<dbReference type="RefSeq" id="WP_186918221.1">
    <property type="nucleotide sequence ID" value="NZ_JACOPQ010000001.1"/>
</dbReference>
<keyword evidence="5 8" id="KW-0249">Electron transport</keyword>
<dbReference type="GO" id="GO:0051539">
    <property type="term" value="F:4 iron, 4 sulfur cluster binding"/>
    <property type="evidence" value="ECO:0007669"/>
    <property type="project" value="UniProtKB-KW"/>
</dbReference>
<feature type="binding site" evidence="8">
    <location>
        <position position="414"/>
    </location>
    <ligand>
        <name>[4Fe-4S] cluster</name>
        <dbReference type="ChEBI" id="CHEBI:49883"/>
        <label>2</label>
    </ligand>
</feature>
<evidence type="ECO:0000313" key="11">
    <source>
        <dbReference type="Proteomes" id="UP000607645"/>
    </source>
</evidence>
<dbReference type="InterPro" id="IPR017900">
    <property type="entry name" value="4Fe4S_Fe_S_CS"/>
</dbReference>
<dbReference type="PROSITE" id="PS00198">
    <property type="entry name" value="4FE4S_FER_1"/>
    <property type="match status" value="2"/>
</dbReference>
<keyword evidence="3 8" id="KW-0479">Metal-binding</keyword>
<dbReference type="InterPro" id="IPR011538">
    <property type="entry name" value="Nuo51_FMN-bd"/>
</dbReference>
<dbReference type="EC" id="7.-.-.-" evidence="8"/>
<feature type="binding site" evidence="8">
    <location>
        <position position="382"/>
    </location>
    <ligand>
        <name>[4Fe-4S] cluster</name>
        <dbReference type="ChEBI" id="CHEBI:49883"/>
        <label>2</label>
    </ligand>
</feature>
<sequence length="452" mass="47594">MLHGFYGGVHPADRKKTTSKVKIAAMERPPARVVLPLCGQDGESGEPLVKAGDKVSLGQLLCPATPRFAAVHASVSGTVAAIEPCLQSWGGKALSIVLENDGKDAPARPAWTPASRRDAPQDLTPGEIVDIVRQAGIAGMGGGAFPAYLKLHSAIGRVDALLLNGAECEPYLTADERLMEERPEAVIGGTRLLMRCLALDRAVIGVEGNKYAAVAALRKQLPLRGGDVEVRTLRARYPQGSEKQLIQKLTGRRVPTGKLPADAGCVVFNVATAAAVYDAVYDAVPLTRRVVTVAGSAVAEPKNLLVPLGTPLEDLIREAGGWCAPPDRVLAGGPMMGAAQFDLSTPVTKGTSAVLGLVAAEIKPANRPEGPCLRCGRCIEACPMGLEPVYLHLYADHGRVRELAGLHIMDCTECGACAYGCPARIRLVHSIRSGKQQLRSLQEKNRGEGGAG</sequence>
<dbReference type="PANTHER" id="PTHR43034:SF2">
    <property type="entry name" value="ION-TRANSLOCATING OXIDOREDUCTASE COMPLEX SUBUNIT C"/>
    <property type="match status" value="1"/>
</dbReference>
<dbReference type="GO" id="GO:0005886">
    <property type="term" value="C:plasma membrane"/>
    <property type="evidence" value="ECO:0007669"/>
    <property type="project" value="UniProtKB-SubCell"/>
</dbReference>
<dbReference type="Pfam" id="PF13375">
    <property type="entry name" value="RnfC_N"/>
    <property type="match status" value="1"/>
</dbReference>
<dbReference type="PROSITE" id="PS51379">
    <property type="entry name" value="4FE4S_FER_2"/>
    <property type="match status" value="1"/>
</dbReference>
<keyword evidence="11" id="KW-1185">Reference proteome</keyword>
<dbReference type="EMBL" id="JACOPQ010000001">
    <property type="protein sequence ID" value="MBC5735591.1"/>
    <property type="molecule type" value="Genomic_DNA"/>
</dbReference>
<keyword evidence="8" id="KW-0472">Membrane</keyword>
<dbReference type="InterPro" id="IPR037225">
    <property type="entry name" value="Nuo51_FMN-bd_sf"/>
</dbReference>
<reference evidence="10" key="1">
    <citation type="submission" date="2020-08" db="EMBL/GenBank/DDBJ databases">
        <title>Genome public.</title>
        <authorList>
            <person name="Liu C."/>
            <person name="Sun Q."/>
        </authorList>
    </citation>
    <scope>NUCLEOTIDE SEQUENCE</scope>
    <source>
        <strain evidence="10">NSJ-52</strain>
    </source>
</reference>
<keyword evidence="8" id="KW-1003">Cell membrane</keyword>
<dbReference type="Proteomes" id="UP000607645">
    <property type="component" value="Unassembled WGS sequence"/>
</dbReference>
<evidence type="ECO:0000256" key="4">
    <source>
        <dbReference type="ARBA" id="ARBA00022737"/>
    </source>
</evidence>
<dbReference type="Pfam" id="PF13187">
    <property type="entry name" value="Fer4_9"/>
    <property type="match status" value="1"/>
</dbReference>
<evidence type="ECO:0000256" key="8">
    <source>
        <dbReference type="HAMAP-Rule" id="MF_00461"/>
    </source>
</evidence>
<evidence type="ECO:0000256" key="6">
    <source>
        <dbReference type="ARBA" id="ARBA00023004"/>
    </source>
</evidence>
<accession>A0A8J6MAY9</accession>
<comment type="caution">
    <text evidence="10">The sequence shown here is derived from an EMBL/GenBank/DDBJ whole genome shotgun (WGS) entry which is preliminary data.</text>
</comment>
<dbReference type="HAMAP" id="MF_00461">
    <property type="entry name" value="RsxC_RnfC"/>
    <property type="match status" value="1"/>
</dbReference>
<keyword evidence="6 8" id="KW-0408">Iron</keyword>
<dbReference type="Pfam" id="PF01512">
    <property type="entry name" value="Complex1_51K"/>
    <property type="match status" value="1"/>
</dbReference>
<evidence type="ECO:0000259" key="9">
    <source>
        <dbReference type="PROSITE" id="PS51379"/>
    </source>
</evidence>
<comment type="subcellular location">
    <subcellularLocation>
        <location evidence="8">Cell membrane</location>
        <topology evidence="8">Peripheral membrane protein</topology>
    </subcellularLocation>
</comment>
<comment type="cofactor">
    <cofactor evidence="8">
        <name>[4Fe-4S] cluster</name>
        <dbReference type="ChEBI" id="CHEBI:49883"/>
    </cofactor>
    <text evidence="8">Binds 2 [4Fe-4S] clusters per subunit.</text>
</comment>
<protein>
    <recommendedName>
        <fullName evidence="8">Ion-translocating oxidoreductase complex subunit C</fullName>
        <ecNumber evidence="8">7.-.-.-</ecNumber>
    </recommendedName>
    <alternativeName>
        <fullName evidence="8">Rnf electron transport complex subunit C</fullName>
    </alternativeName>
</protein>
<evidence type="ECO:0000256" key="7">
    <source>
        <dbReference type="ARBA" id="ARBA00023014"/>
    </source>
</evidence>
<comment type="similarity">
    <text evidence="8">Belongs to the 4Fe4S bacterial-type ferredoxin family. RnfC subfamily.</text>
</comment>
<evidence type="ECO:0000313" key="10">
    <source>
        <dbReference type="EMBL" id="MBC5735591.1"/>
    </source>
</evidence>
<keyword evidence="2 8" id="KW-0004">4Fe-4S</keyword>
<dbReference type="Gene3D" id="3.30.70.20">
    <property type="match status" value="1"/>
</dbReference>
<dbReference type="GO" id="GO:0009055">
    <property type="term" value="F:electron transfer activity"/>
    <property type="evidence" value="ECO:0007669"/>
    <property type="project" value="InterPro"/>
</dbReference>
<evidence type="ECO:0000256" key="2">
    <source>
        <dbReference type="ARBA" id="ARBA00022485"/>
    </source>
</evidence>
<keyword evidence="4 8" id="KW-0677">Repeat</keyword>
<dbReference type="InterPro" id="IPR017896">
    <property type="entry name" value="4Fe4S_Fe-S-bd"/>
</dbReference>
<keyword evidence="1 8" id="KW-0813">Transport</keyword>
<feature type="binding site" evidence="8">
    <location>
        <position position="421"/>
    </location>
    <ligand>
        <name>[4Fe-4S] cluster</name>
        <dbReference type="ChEBI" id="CHEBI:49883"/>
        <label>1</label>
    </ligand>
</feature>
<comment type="subunit">
    <text evidence="8">The complex is composed of six subunits: RnfA, RnfB, RnfC, RnfD, RnfE and RnfG.</text>
</comment>
<dbReference type="Pfam" id="PF10531">
    <property type="entry name" value="SLBB"/>
    <property type="match status" value="1"/>
</dbReference>
<feature type="binding site" evidence="8">
    <location>
        <position position="375"/>
    </location>
    <ligand>
        <name>[4Fe-4S] cluster</name>
        <dbReference type="ChEBI" id="CHEBI:49883"/>
        <label>1</label>
    </ligand>
</feature>
<dbReference type="InterPro" id="IPR019554">
    <property type="entry name" value="Soluble_ligand-bd"/>
</dbReference>
<dbReference type="PANTHER" id="PTHR43034">
    <property type="entry name" value="ION-TRANSLOCATING OXIDOREDUCTASE COMPLEX SUBUNIT C"/>
    <property type="match status" value="1"/>
</dbReference>
<dbReference type="GO" id="GO:0046872">
    <property type="term" value="F:metal ion binding"/>
    <property type="evidence" value="ECO:0007669"/>
    <property type="project" value="UniProtKB-KW"/>
</dbReference>
<feature type="binding site" evidence="8">
    <location>
        <position position="372"/>
    </location>
    <ligand>
        <name>[4Fe-4S] cluster</name>
        <dbReference type="ChEBI" id="CHEBI:49883"/>
        <label>1</label>
    </ligand>
</feature>
<keyword evidence="7 8" id="KW-0411">Iron-sulfur</keyword>
<evidence type="ECO:0000256" key="5">
    <source>
        <dbReference type="ARBA" id="ARBA00022982"/>
    </source>
</evidence>
<evidence type="ECO:0000256" key="1">
    <source>
        <dbReference type="ARBA" id="ARBA00022448"/>
    </source>
</evidence>
<dbReference type="GO" id="GO:0022900">
    <property type="term" value="P:electron transport chain"/>
    <property type="evidence" value="ECO:0007669"/>
    <property type="project" value="UniProtKB-UniRule"/>
</dbReference>
<dbReference type="InterPro" id="IPR010208">
    <property type="entry name" value="Ion_transpt_RnfC/RsxC"/>
</dbReference>